<evidence type="ECO:0000313" key="4">
    <source>
        <dbReference type="Proteomes" id="UP001519345"/>
    </source>
</evidence>
<dbReference type="CDD" id="cd01106">
    <property type="entry name" value="HTH_TipAL-Mta"/>
    <property type="match status" value="1"/>
</dbReference>
<dbReference type="GO" id="GO:0003677">
    <property type="term" value="F:DNA binding"/>
    <property type="evidence" value="ECO:0007669"/>
    <property type="project" value="UniProtKB-KW"/>
</dbReference>
<protein>
    <submittedName>
        <fullName evidence="3">DNA-binding transcriptional MerR regulator</fullName>
    </submittedName>
</protein>
<reference evidence="3 4" key="1">
    <citation type="submission" date="2021-03" db="EMBL/GenBank/DDBJ databases">
        <title>Genomic Encyclopedia of Type Strains, Phase IV (KMG-IV): sequencing the most valuable type-strain genomes for metagenomic binning, comparative biology and taxonomic classification.</title>
        <authorList>
            <person name="Goeker M."/>
        </authorList>
    </citation>
    <scope>NUCLEOTIDE SEQUENCE [LARGE SCALE GENOMIC DNA]</scope>
    <source>
        <strain evidence="3 4">DSM 25609</strain>
    </source>
</reference>
<dbReference type="PANTHER" id="PTHR30204">
    <property type="entry name" value="REDOX-CYCLING DRUG-SENSING TRANSCRIPTIONAL ACTIVATOR SOXR"/>
    <property type="match status" value="1"/>
</dbReference>
<dbReference type="Pfam" id="PF13411">
    <property type="entry name" value="MerR_1"/>
    <property type="match status" value="1"/>
</dbReference>
<sequence length="253" mass="29800">MYTISEFGMKTGISTRTLRFYEEIGLLYPSERNASGHRLYGLSELATLQQIQSLKFIGYSLQEIKYFLEERGASMDHLESSLPLQKKLLMEKRDELNQAIDSIDYVQGLLEDGHSMTWRHLSSLLQSIECEEDQKEWMKEYFSEDFAQQYFDLTKEQRQELDKDWMLILADVKKLINDNVPAHAPEAKQVVFRMLKLLSKSMPKEELLTYMKEVEHTVESGKMDDFNFPSFWTPEEETYIEEVMKAIEQEMKA</sequence>
<dbReference type="InterPro" id="IPR012925">
    <property type="entry name" value="TipAS_dom"/>
</dbReference>
<dbReference type="InterPro" id="IPR000551">
    <property type="entry name" value="MerR-type_HTH_dom"/>
</dbReference>
<comment type="caution">
    <text evidence="3">The sequence shown here is derived from an EMBL/GenBank/DDBJ whole genome shotgun (WGS) entry which is preliminary data.</text>
</comment>
<keyword evidence="4" id="KW-1185">Reference proteome</keyword>
<evidence type="ECO:0000259" key="2">
    <source>
        <dbReference type="PROSITE" id="PS50937"/>
    </source>
</evidence>
<dbReference type="SMART" id="SM00422">
    <property type="entry name" value="HTH_MERR"/>
    <property type="match status" value="1"/>
</dbReference>
<keyword evidence="1 3" id="KW-0238">DNA-binding</keyword>
<dbReference type="SUPFAM" id="SSF46955">
    <property type="entry name" value="Putative DNA-binding domain"/>
    <property type="match status" value="1"/>
</dbReference>
<dbReference type="PRINTS" id="PR00040">
    <property type="entry name" value="HTHMERR"/>
</dbReference>
<dbReference type="InterPro" id="IPR047057">
    <property type="entry name" value="MerR_fam"/>
</dbReference>
<gene>
    <name evidence="3" type="ORF">J2Z83_003114</name>
</gene>
<dbReference type="PROSITE" id="PS50937">
    <property type="entry name" value="HTH_MERR_2"/>
    <property type="match status" value="1"/>
</dbReference>
<accession>A0ABS4IJ77</accession>
<dbReference type="Pfam" id="PF07739">
    <property type="entry name" value="TipAS"/>
    <property type="match status" value="1"/>
</dbReference>
<dbReference type="Proteomes" id="UP001519345">
    <property type="component" value="Unassembled WGS sequence"/>
</dbReference>
<name>A0ABS4IJ77_9BACI</name>
<evidence type="ECO:0000313" key="3">
    <source>
        <dbReference type="EMBL" id="MBP1970977.1"/>
    </source>
</evidence>
<evidence type="ECO:0000256" key="1">
    <source>
        <dbReference type="ARBA" id="ARBA00023125"/>
    </source>
</evidence>
<dbReference type="Gene3D" id="1.10.1660.10">
    <property type="match status" value="1"/>
</dbReference>
<organism evidence="3 4">
    <name type="scientific">Virgibacillus natechei</name>
    <dbReference type="NCBI Taxonomy" id="1216297"/>
    <lineage>
        <taxon>Bacteria</taxon>
        <taxon>Bacillati</taxon>
        <taxon>Bacillota</taxon>
        <taxon>Bacilli</taxon>
        <taxon>Bacillales</taxon>
        <taxon>Bacillaceae</taxon>
        <taxon>Virgibacillus</taxon>
    </lineage>
</organism>
<dbReference type="RefSeq" id="WP_209464061.1">
    <property type="nucleotide sequence ID" value="NZ_CP110224.1"/>
</dbReference>
<dbReference type="EMBL" id="JAGGKX010000019">
    <property type="protein sequence ID" value="MBP1970977.1"/>
    <property type="molecule type" value="Genomic_DNA"/>
</dbReference>
<dbReference type="PANTHER" id="PTHR30204:SF96">
    <property type="entry name" value="CHROMOSOME-ANCHORING PROTEIN RACA"/>
    <property type="match status" value="1"/>
</dbReference>
<proteinExistence type="predicted"/>
<dbReference type="InterPro" id="IPR009061">
    <property type="entry name" value="DNA-bd_dom_put_sf"/>
</dbReference>
<feature type="domain" description="HTH merR-type" evidence="2">
    <location>
        <begin position="1"/>
        <end position="70"/>
    </location>
</feature>
<dbReference type="Gene3D" id="6.10.250.360">
    <property type="match status" value="1"/>
</dbReference>